<comment type="caution">
    <text evidence="1">The sequence shown here is derived from an EMBL/GenBank/DDBJ whole genome shotgun (WGS) entry which is preliminary data.</text>
</comment>
<evidence type="ECO:0000313" key="2">
    <source>
        <dbReference type="Proteomes" id="UP000688137"/>
    </source>
</evidence>
<sequence length="61" mass="7624">MFGHSNQKQWEISIKRQFRHGKKQQIIDIKNKIKENLRIYEFTKQSQIYVFIEFNSYKKQM</sequence>
<dbReference type="AlphaFoldDB" id="A0A8S1NUU3"/>
<reference evidence="1" key="1">
    <citation type="submission" date="2021-01" db="EMBL/GenBank/DDBJ databases">
        <authorList>
            <consortium name="Genoscope - CEA"/>
            <person name="William W."/>
        </authorList>
    </citation>
    <scope>NUCLEOTIDE SEQUENCE</scope>
</reference>
<protein>
    <submittedName>
        <fullName evidence="1">Uncharacterized protein</fullName>
    </submittedName>
</protein>
<proteinExistence type="predicted"/>
<dbReference type="Proteomes" id="UP000688137">
    <property type="component" value="Unassembled WGS sequence"/>
</dbReference>
<accession>A0A8S1NUU3</accession>
<evidence type="ECO:0000313" key="1">
    <source>
        <dbReference type="EMBL" id="CAD8095460.1"/>
    </source>
</evidence>
<keyword evidence="2" id="KW-1185">Reference proteome</keyword>
<gene>
    <name evidence="1" type="ORF">PPRIM_AZ9-3.1.T0980183</name>
</gene>
<organism evidence="1 2">
    <name type="scientific">Paramecium primaurelia</name>
    <dbReference type="NCBI Taxonomy" id="5886"/>
    <lineage>
        <taxon>Eukaryota</taxon>
        <taxon>Sar</taxon>
        <taxon>Alveolata</taxon>
        <taxon>Ciliophora</taxon>
        <taxon>Intramacronucleata</taxon>
        <taxon>Oligohymenophorea</taxon>
        <taxon>Peniculida</taxon>
        <taxon>Parameciidae</taxon>
        <taxon>Paramecium</taxon>
    </lineage>
</organism>
<name>A0A8S1NUU3_PARPR</name>
<dbReference type="EMBL" id="CAJJDM010000101">
    <property type="protein sequence ID" value="CAD8095460.1"/>
    <property type="molecule type" value="Genomic_DNA"/>
</dbReference>